<dbReference type="EMBL" id="CP001918">
    <property type="protein sequence ID" value="ADF60335.1"/>
    <property type="molecule type" value="Genomic_DNA"/>
</dbReference>
<gene>
    <name evidence="2" type="ordered locus">ECL_00771</name>
</gene>
<dbReference type="AlphaFoldDB" id="A0A0H3CGC1"/>
<dbReference type="HOGENOM" id="CLU_3327492_0_0_6"/>
<evidence type="ECO:0000313" key="3">
    <source>
        <dbReference type="Proteomes" id="UP000002363"/>
    </source>
</evidence>
<accession>A0A0H3CGC1</accession>
<reference evidence="2 3" key="1">
    <citation type="journal article" date="2010" name="J. Bacteriol.">
        <title>Complete genome sequence of Enterobacter cloacae subsp. cloacae type strain ATCC 13047.</title>
        <authorList>
            <person name="Ren Y."/>
            <person name="Ren Y."/>
            <person name="Zhou Z."/>
            <person name="Guo X."/>
            <person name="Li Y."/>
            <person name="Feng L."/>
            <person name="Wang L."/>
        </authorList>
    </citation>
    <scope>NUCLEOTIDE SEQUENCE [LARGE SCALE GENOMIC DNA]</scope>
    <source>
        <strain evidence="3">ATCC 13047 / DSM 30054 / NBRC 13535 / NCTC 10005 / WDCM 00083 / NCDC 279-56</strain>
    </source>
</reference>
<dbReference type="STRING" id="716541.ECL_00771"/>
<feature type="compositionally biased region" description="Polar residues" evidence="1">
    <location>
        <begin position="21"/>
        <end position="38"/>
    </location>
</feature>
<protein>
    <submittedName>
        <fullName evidence="2">Uncharacterized protein</fullName>
    </submittedName>
</protein>
<dbReference type="KEGG" id="enc:ECL_00771"/>
<proteinExistence type="predicted"/>
<dbReference type="Proteomes" id="UP000002363">
    <property type="component" value="Chromosome"/>
</dbReference>
<organism evidence="2 3">
    <name type="scientific">Enterobacter cloacae subsp. cloacae (strain ATCC 13047 / DSM 30054 / NBRC 13535 / NCTC 10005 / WDCM 00083 / NCDC 279-56)</name>
    <dbReference type="NCBI Taxonomy" id="716541"/>
    <lineage>
        <taxon>Bacteria</taxon>
        <taxon>Pseudomonadati</taxon>
        <taxon>Pseudomonadota</taxon>
        <taxon>Gammaproteobacteria</taxon>
        <taxon>Enterobacterales</taxon>
        <taxon>Enterobacteriaceae</taxon>
        <taxon>Enterobacter</taxon>
        <taxon>Enterobacter cloacae complex</taxon>
    </lineage>
</organism>
<sequence length="38" mass="4102">MAMLLAQKVTNAPSQPPLLSLQKQAHDNPTINTTSQRG</sequence>
<name>A0A0H3CGC1_ENTCC</name>
<evidence type="ECO:0000313" key="2">
    <source>
        <dbReference type="EMBL" id="ADF60335.1"/>
    </source>
</evidence>
<evidence type="ECO:0000256" key="1">
    <source>
        <dbReference type="SAM" id="MobiDB-lite"/>
    </source>
</evidence>
<keyword evidence="3" id="KW-1185">Reference proteome</keyword>
<dbReference type="EnsemblBacteria" id="ADF60335">
    <property type="protein sequence ID" value="ADF60335"/>
    <property type="gene ID" value="ECL_00771"/>
</dbReference>
<feature type="region of interest" description="Disordered" evidence="1">
    <location>
        <begin position="1"/>
        <end position="38"/>
    </location>
</feature>
<dbReference type="PATRIC" id="fig|716541.4.peg.1037"/>